<dbReference type="AlphaFoldDB" id="A0A2T5MH84"/>
<keyword evidence="5 9" id="KW-0997">Cell inner membrane</keyword>
<dbReference type="InterPro" id="IPR003413">
    <property type="entry name" value="T2SS_GspI_C"/>
</dbReference>
<dbReference type="NCBIfam" id="TIGR01707">
    <property type="entry name" value="gspI"/>
    <property type="match status" value="1"/>
</dbReference>
<dbReference type="InterPro" id="IPR012902">
    <property type="entry name" value="N_methyl_site"/>
</dbReference>
<evidence type="ECO:0000256" key="9">
    <source>
        <dbReference type="RuleBase" id="RU368030"/>
    </source>
</evidence>
<reference evidence="11 12" key="1">
    <citation type="submission" date="2018-04" db="EMBL/GenBank/DDBJ databases">
        <title>Novel species isolated from glacier.</title>
        <authorList>
            <person name="Liu Q."/>
            <person name="Xin Y.-H."/>
        </authorList>
    </citation>
    <scope>NUCLEOTIDE SEQUENCE [LARGE SCALE GENOMIC DNA]</scope>
    <source>
        <strain evidence="11 12">GT1R17</strain>
    </source>
</reference>
<dbReference type="GO" id="GO:0015627">
    <property type="term" value="C:type II protein secretion system complex"/>
    <property type="evidence" value="ECO:0007669"/>
    <property type="project" value="UniProtKB-UniRule"/>
</dbReference>
<dbReference type="Gene3D" id="3.30.1300.30">
    <property type="entry name" value="GSPII I/J protein-like"/>
    <property type="match status" value="1"/>
</dbReference>
<feature type="domain" description="Type II secretion system protein GspI C-terminal" evidence="10">
    <location>
        <begin position="41"/>
        <end position="117"/>
    </location>
</feature>
<proteinExistence type="inferred from homology"/>
<comment type="PTM">
    <text evidence="9">Cleaved by prepilin peptidase.</text>
</comment>
<keyword evidence="4 9" id="KW-0488">Methylation</keyword>
<dbReference type="PANTHER" id="PTHR38779:SF2">
    <property type="entry name" value="TYPE II SECRETION SYSTEM PROTEIN I-RELATED"/>
    <property type="match status" value="1"/>
</dbReference>
<comment type="caution">
    <text evidence="11">The sequence shown here is derived from an EMBL/GenBank/DDBJ whole genome shotgun (WGS) entry which is preliminary data.</text>
</comment>
<dbReference type="InterPro" id="IPR045584">
    <property type="entry name" value="Pilin-like"/>
</dbReference>
<dbReference type="Pfam" id="PF02501">
    <property type="entry name" value="T2SSI"/>
    <property type="match status" value="1"/>
</dbReference>
<keyword evidence="7" id="KW-1133">Transmembrane helix</keyword>
<evidence type="ECO:0000256" key="3">
    <source>
        <dbReference type="ARBA" id="ARBA00022475"/>
    </source>
</evidence>
<comment type="subunit">
    <text evidence="9">Type II secretion is composed of four main components: the outer membrane complex, the inner membrane complex, the cytoplasmic secretion ATPase and the periplasm-spanning pseudopilus.</text>
</comment>
<dbReference type="SUPFAM" id="SSF54523">
    <property type="entry name" value="Pili subunits"/>
    <property type="match status" value="1"/>
</dbReference>
<evidence type="ECO:0000313" key="12">
    <source>
        <dbReference type="Proteomes" id="UP000244248"/>
    </source>
</evidence>
<evidence type="ECO:0000256" key="5">
    <source>
        <dbReference type="ARBA" id="ARBA00022519"/>
    </source>
</evidence>
<dbReference type="GO" id="GO:0005886">
    <property type="term" value="C:plasma membrane"/>
    <property type="evidence" value="ECO:0007669"/>
    <property type="project" value="UniProtKB-SubCell"/>
</dbReference>
<dbReference type="Proteomes" id="UP000244248">
    <property type="component" value="Unassembled WGS sequence"/>
</dbReference>
<evidence type="ECO:0000256" key="4">
    <source>
        <dbReference type="ARBA" id="ARBA00022481"/>
    </source>
</evidence>
<gene>
    <name evidence="11" type="primary">gspI</name>
    <name evidence="11" type="ORF">CJD38_04370</name>
</gene>
<dbReference type="GO" id="GO:0015628">
    <property type="term" value="P:protein secretion by the type II secretion system"/>
    <property type="evidence" value="ECO:0007669"/>
    <property type="project" value="UniProtKB-UniRule"/>
</dbReference>
<comment type="function">
    <text evidence="9">Component of the type II secretion system required for the energy-dependent secretion of extracellular factors such as proteases and toxins from the periplasm.</text>
</comment>
<evidence type="ECO:0000256" key="6">
    <source>
        <dbReference type="ARBA" id="ARBA00022692"/>
    </source>
</evidence>
<dbReference type="EMBL" id="QANS01000002">
    <property type="protein sequence ID" value="PTU31925.1"/>
    <property type="molecule type" value="Genomic_DNA"/>
</dbReference>
<keyword evidence="6" id="KW-0812">Transmembrane</keyword>
<name>A0A2T5MH84_9GAMM</name>
<keyword evidence="3" id="KW-1003">Cell membrane</keyword>
<dbReference type="PANTHER" id="PTHR38779">
    <property type="entry name" value="TYPE II SECRETION SYSTEM PROTEIN I-RELATED"/>
    <property type="match status" value="1"/>
</dbReference>
<dbReference type="OrthoDB" id="6121517at2"/>
<organism evidence="11 12">
    <name type="scientific">Stenotrophobium rhamnosiphilum</name>
    <dbReference type="NCBI Taxonomy" id="2029166"/>
    <lineage>
        <taxon>Bacteria</taxon>
        <taxon>Pseudomonadati</taxon>
        <taxon>Pseudomonadota</taxon>
        <taxon>Gammaproteobacteria</taxon>
        <taxon>Nevskiales</taxon>
        <taxon>Nevskiaceae</taxon>
        <taxon>Stenotrophobium</taxon>
    </lineage>
</organism>
<protein>
    <recommendedName>
        <fullName evidence="9">Type II secretion system protein I</fullName>
        <shortName evidence="9">T2SS minor pseudopilin I</shortName>
    </recommendedName>
</protein>
<evidence type="ECO:0000256" key="7">
    <source>
        <dbReference type="ARBA" id="ARBA00022989"/>
    </source>
</evidence>
<dbReference type="NCBIfam" id="TIGR02532">
    <property type="entry name" value="IV_pilin_GFxxxE"/>
    <property type="match status" value="1"/>
</dbReference>
<dbReference type="PROSITE" id="PS00409">
    <property type="entry name" value="PROKAR_NTER_METHYL"/>
    <property type="match status" value="1"/>
</dbReference>
<evidence type="ECO:0000256" key="1">
    <source>
        <dbReference type="ARBA" id="ARBA00004377"/>
    </source>
</evidence>
<sequence>MKSSRGFTLLEVLVAVAILATTLAALISGMARHADNAGYIRQKTIALWVAHNQLSEMKMAATWPDTGTSDGKVDMAGIAWKWIADVKTTPDDHLRRIDISVQREGNDATLATLSGFIGKP</sequence>
<dbReference type="Pfam" id="PF07963">
    <property type="entry name" value="N_methyl"/>
    <property type="match status" value="1"/>
</dbReference>
<evidence type="ECO:0000259" key="10">
    <source>
        <dbReference type="Pfam" id="PF02501"/>
    </source>
</evidence>
<keyword evidence="12" id="KW-1185">Reference proteome</keyword>
<evidence type="ECO:0000256" key="2">
    <source>
        <dbReference type="ARBA" id="ARBA00008358"/>
    </source>
</evidence>
<accession>A0A2T5MH84</accession>
<comment type="subcellular location">
    <subcellularLocation>
        <location evidence="1 9">Cell inner membrane</location>
        <topology evidence="1 9">Single-pass membrane protein</topology>
    </subcellularLocation>
</comment>
<dbReference type="RefSeq" id="WP_107939116.1">
    <property type="nucleotide sequence ID" value="NZ_QANS01000002.1"/>
</dbReference>
<dbReference type="InterPro" id="IPR010052">
    <property type="entry name" value="T2SS_protein-GspI"/>
</dbReference>
<keyword evidence="8" id="KW-0472">Membrane</keyword>
<comment type="similarity">
    <text evidence="2 9">Belongs to the GSP I family.</text>
</comment>
<evidence type="ECO:0000256" key="8">
    <source>
        <dbReference type="ARBA" id="ARBA00023136"/>
    </source>
</evidence>
<evidence type="ECO:0000313" key="11">
    <source>
        <dbReference type="EMBL" id="PTU31925.1"/>
    </source>
</evidence>